<accession>A0A9D4BSJ3</accession>
<reference evidence="1" key="2">
    <citation type="submission" date="2020-11" db="EMBL/GenBank/DDBJ databases">
        <authorList>
            <person name="McCartney M.A."/>
            <person name="Auch B."/>
            <person name="Kono T."/>
            <person name="Mallez S."/>
            <person name="Becker A."/>
            <person name="Gohl D.M."/>
            <person name="Silverstein K.A.T."/>
            <person name="Koren S."/>
            <person name="Bechman K.B."/>
            <person name="Herman A."/>
            <person name="Abrahante J.E."/>
            <person name="Garbe J."/>
        </authorList>
    </citation>
    <scope>NUCLEOTIDE SEQUENCE</scope>
    <source>
        <strain evidence="1">Duluth1</strain>
        <tissue evidence="1">Whole animal</tissue>
    </source>
</reference>
<name>A0A9D4BSJ3_DREPO</name>
<dbReference type="Proteomes" id="UP000828390">
    <property type="component" value="Unassembled WGS sequence"/>
</dbReference>
<organism evidence="1 2">
    <name type="scientific">Dreissena polymorpha</name>
    <name type="common">Zebra mussel</name>
    <name type="synonym">Mytilus polymorpha</name>
    <dbReference type="NCBI Taxonomy" id="45954"/>
    <lineage>
        <taxon>Eukaryota</taxon>
        <taxon>Metazoa</taxon>
        <taxon>Spiralia</taxon>
        <taxon>Lophotrochozoa</taxon>
        <taxon>Mollusca</taxon>
        <taxon>Bivalvia</taxon>
        <taxon>Autobranchia</taxon>
        <taxon>Heteroconchia</taxon>
        <taxon>Euheterodonta</taxon>
        <taxon>Imparidentia</taxon>
        <taxon>Neoheterodontei</taxon>
        <taxon>Myida</taxon>
        <taxon>Dreissenoidea</taxon>
        <taxon>Dreissenidae</taxon>
        <taxon>Dreissena</taxon>
    </lineage>
</organism>
<gene>
    <name evidence="1" type="ORF">DPMN_078911</name>
</gene>
<keyword evidence="2" id="KW-1185">Reference proteome</keyword>
<proteinExistence type="predicted"/>
<sequence length="205" mass="23724">MDFEKHGIHRRCYQLFTNLSHVPKRVHSLPDDDDNQPLYQTVRAVPAKPEAANLLEAVDIGRAAMEAFITDRLIEENRNRLKTFATSEVSKTMRSSMSVPDTFEEVAKVVFGHLPKLQENKTKQDEDEDDDIIEINNLLDKSKELEQVIQDDNDCSYDEIPESEDDTDETEVHKAMGILRRRIIENNPKLDDFFYAPEEMKLSDQ</sequence>
<protein>
    <submittedName>
        <fullName evidence="1">Uncharacterized protein</fullName>
    </submittedName>
</protein>
<comment type="caution">
    <text evidence="1">The sequence shown here is derived from an EMBL/GenBank/DDBJ whole genome shotgun (WGS) entry which is preliminary data.</text>
</comment>
<evidence type="ECO:0000313" key="2">
    <source>
        <dbReference type="Proteomes" id="UP000828390"/>
    </source>
</evidence>
<evidence type="ECO:0000313" key="1">
    <source>
        <dbReference type="EMBL" id="KAH3703862.1"/>
    </source>
</evidence>
<reference evidence="1" key="1">
    <citation type="journal article" date="2019" name="bioRxiv">
        <title>The Genome of the Zebra Mussel, Dreissena polymorpha: A Resource for Invasive Species Research.</title>
        <authorList>
            <person name="McCartney M.A."/>
            <person name="Auch B."/>
            <person name="Kono T."/>
            <person name="Mallez S."/>
            <person name="Zhang Y."/>
            <person name="Obille A."/>
            <person name="Becker A."/>
            <person name="Abrahante J.E."/>
            <person name="Garbe J."/>
            <person name="Badalamenti J.P."/>
            <person name="Herman A."/>
            <person name="Mangelson H."/>
            <person name="Liachko I."/>
            <person name="Sullivan S."/>
            <person name="Sone E.D."/>
            <person name="Koren S."/>
            <person name="Silverstein K.A.T."/>
            <person name="Beckman K.B."/>
            <person name="Gohl D.M."/>
        </authorList>
    </citation>
    <scope>NUCLEOTIDE SEQUENCE</scope>
    <source>
        <strain evidence="1">Duluth1</strain>
        <tissue evidence="1">Whole animal</tissue>
    </source>
</reference>
<dbReference type="EMBL" id="JAIWYP010000015">
    <property type="protein sequence ID" value="KAH3703862.1"/>
    <property type="molecule type" value="Genomic_DNA"/>
</dbReference>
<dbReference type="AlphaFoldDB" id="A0A9D4BSJ3"/>